<evidence type="ECO:0000259" key="6">
    <source>
        <dbReference type="Pfam" id="PF12555"/>
    </source>
</evidence>
<feature type="transmembrane region" description="Helical" evidence="5">
    <location>
        <begin position="335"/>
        <end position="356"/>
    </location>
</feature>
<reference evidence="7 8" key="1">
    <citation type="submission" date="2023-08" db="EMBL/GenBank/DDBJ databases">
        <title>Genome sequence of Thermaerobacter compostii strain Ins1, a spore-forming filamentous bacterium isolated from a deep geothermal reservoir.</title>
        <authorList>
            <person name="Bregnard D."/>
            <person name="Gonzalez D."/>
            <person name="Junier P."/>
        </authorList>
    </citation>
    <scope>NUCLEOTIDE SEQUENCE [LARGE SCALE GENOMIC DNA]</scope>
    <source>
        <strain evidence="7 8">Ins1</strain>
    </source>
</reference>
<dbReference type="NCBIfam" id="NF040608">
    <property type="entry name" value="division_SteA"/>
    <property type="match status" value="1"/>
</dbReference>
<evidence type="ECO:0000256" key="4">
    <source>
        <dbReference type="ARBA" id="ARBA00022840"/>
    </source>
</evidence>
<dbReference type="Proteomes" id="UP001304683">
    <property type="component" value="Chromosome"/>
</dbReference>
<accession>A0ABZ0QRM0</accession>
<sequence>MRVTGTARVDRRTKRLVRRLRPGDIAVVAHRDMDEVAARSLIDAGVRAVLNADETLSGRYPAAGAACLLEAGIPVVDGLGEALLAQVQDGDPLWVEDGAVGCGERVIACGTPLTRQRLEERLAAAQANLDRELARFLENTLEWARRERDLILDRWEPPPLRTRMAGRPVLLVARGPSYRDDLAAIRPYIDEVRPVLVGIDGGADALLAEGYRPDLIIGDMDSVSDRALACGAELVVHAYPDGRAPGEARLRALGLPAVRFAAPGTSEDAAMLLAYQAGADLLVAVGSHTNLVDFLDKGRPGMASTLLVRLKVGTRLVDAKGVSRLYRSRVTGRHLVHLLVAALVPVAAVVAASPWLRTWVELLWLHARVALGW</sequence>
<keyword evidence="5" id="KW-0812">Transmembrane</keyword>
<dbReference type="InterPro" id="IPR022215">
    <property type="entry name" value="SteA-like_C"/>
</dbReference>
<keyword evidence="8" id="KW-1185">Reference proteome</keyword>
<evidence type="ECO:0000256" key="5">
    <source>
        <dbReference type="SAM" id="Phobius"/>
    </source>
</evidence>
<keyword evidence="1" id="KW-0808">Transferase</keyword>
<dbReference type="EMBL" id="CP132508">
    <property type="protein sequence ID" value="WPD20129.1"/>
    <property type="molecule type" value="Genomic_DNA"/>
</dbReference>
<keyword evidence="4" id="KW-0067">ATP-binding</keyword>
<dbReference type="Pfam" id="PF12555">
    <property type="entry name" value="SteA-like_C"/>
    <property type="match status" value="1"/>
</dbReference>
<feature type="domain" description="SteA-like C-terminal" evidence="6">
    <location>
        <begin position="320"/>
        <end position="365"/>
    </location>
</feature>
<dbReference type="Gene3D" id="3.40.50.10240">
    <property type="entry name" value="Thiamin pyrophosphokinase, catalytic domain"/>
    <property type="match status" value="1"/>
</dbReference>
<keyword evidence="3" id="KW-0418">Kinase</keyword>
<evidence type="ECO:0000256" key="3">
    <source>
        <dbReference type="ARBA" id="ARBA00022777"/>
    </source>
</evidence>
<gene>
    <name evidence="7" type="primary">steA</name>
    <name evidence="7" type="ORF">Q5761_05720</name>
</gene>
<protein>
    <submittedName>
        <fullName evidence="7">Cytokinetic ring protein SteA</fullName>
    </submittedName>
</protein>
<dbReference type="InterPro" id="IPR036759">
    <property type="entry name" value="TPK_catalytic_sf"/>
</dbReference>
<keyword evidence="2" id="KW-0547">Nucleotide-binding</keyword>
<proteinExistence type="predicted"/>
<dbReference type="InterPro" id="IPR047795">
    <property type="entry name" value="Put_SteA-like"/>
</dbReference>
<evidence type="ECO:0000256" key="1">
    <source>
        <dbReference type="ARBA" id="ARBA00022679"/>
    </source>
</evidence>
<evidence type="ECO:0000313" key="8">
    <source>
        <dbReference type="Proteomes" id="UP001304683"/>
    </source>
</evidence>
<evidence type="ECO:0000313" key="7">
    <source>
        <dbReference type="EMBL" id="WPD20129.1"/>
    </source>
</evidence>
<dbReference type="SUPFAM" id="SSF63999">
    <property type="entry name" value="Thiamin pyrophosphokinase, catalytic domain"/>
    <property type="match status" value="1"/>
</dbReference>
<keyword evidence="5" id="KW-0472">Membrane</keyword>
<keyword evidence="5" id="KW-1133">Transmembrane helix</keyword>
<organism evidence="7 8">
    <name type="scientific">Thermaerobacter composti</name>
    <dbReference type="NCBI Taxonomy" id="554949"/>
    <lineage>
        <taxon>Bacteria</taxon>
        <taxon>Bacillati</taxon>
        <taxon>Bacillota</taxon>
        <taxon>Clostridia</taxon>
        <taxon>Eubacteriales</taxon>
        <taxon>Clostridiales Family XVII. Incertae Sedis</taxon>
        <taxon>Thermaerobacter</taxon>
    </lineage>
</organism>
<name>A0ABZ0QRM0_9FIRM</name>
<dbReference type="RefSeq" id="WP_318751516.1">
    <property type="nucleotide sequence ID" value="NZ_CP132508.1"/>
</dbReference>
<evidence type="ECO:0000256" key="2">
    <source>
        <dbReference type="ARBA" id="ARBA00022741"/>
    </source>
</evidence>